<comment type="caution">
    <text evidence="1">The sequence shown here is derived from an EMBL/GenBank/DDBJ whole genome shotgun (WGS) entry which is preliminary data.</text>
</comment>
<reference evidence="1 2" key="1">
    <citation type="journal article" date="2015" name="Genome Announc.">
        <title>Expanding the biotechnology potential of lactobacilli through comparative genomics of 213 strains and associated genera.</title>
        <authorList>
            <person name="Sun Z."/>
            <person name="Harris H.M."/>
            <person name="McCann A."/>
            <person name="Guo C."/>
            <person name="Argimon S."/>
            <person name="Zhang W."/>
            <person name="Yang X."/>
            <person name="Jeffery I.B."/>
            <person name="Cooney J.C."/>
            <person name="Kagawa T.F."/>
            <person name="Liu W."/>
            <person name="Song Y."/>
            <person name="Salvetti E."/>
            <person name="Wrobel A."/>
            <person name="Rasinkangas P."/>
            <person name="Parkhill J."/>
            <person name="Rea M.C."/>
            <person name="O'Sullivan O."/>
            <person name="Ritari J."/>
            <person name="Douillard F.P."/>
            <person name="Paul Ross R."/>
            <person name="Yang R."/>
            <person name="Briner A.E."/>
            <person name="Felis G.E."/>
            <person name="de Vos W.M."/>
            <person name="Barrangou R."/>
            <person name="Klaenhammer T.R."/>
            <person name="Caufield P.W."/>
            <person name="Cui Y."/>
            <person name="Zhang H."/>
            <person name="O'Toole P.W."/>
        </authorList>
    </citation>
    <scope>NUCLEOTIDE SEQUENCE [LARGE SCALE GENOMIC DNA]</scope>
    <source>
        <strain evidence="1 2">DSM 18933</strain>
    </source>
</reference>
<dbReference type="PATRIC" id="fig|1423755.3.peg.1203"/>
<name>A0A0R1WIN4_9LACO</name>
<accession>A0A0R1WIN4</accession>
<dbReference type="AlphaFoldDB" id="A0A0R1WIN4"/>
<keyword evidence="2" id="KW-1185">Reference proteome</keyword>
<dbReference type="EMBL" id="AZGD01000102">
    <property type="protein sequence ID" value="KRM17752.1"/>
    <property type="molecule type" value="Genomic_DNA"/>
</dbReference>
<sequence>MFLLTKYEYESNGLLKKTKNRLYQSKDNARGHVIRKVSQFPKGLIKEDGDRVSTVFEMHPDQEQLVYTIEELELED</sequence>
<evidence type="ECO:0000313" key="2">
    <source>
        <dbReference type="Proteomes" id="UP000051054"/>
    </source>
</evidence>
<proteinExistence type="predicted"/>
<gene>
    <name evidence="1" type="ORF">FC40_GL001144</name>
</gene>
<protein>
    <submittedName>
        <fullName evidence="1">Uncharacterized protein</fullName>
    </submittedName>
</protein>
<evidence type="ECO:0000313" key="1">
    <source>
        <dbReference type="EMBL" id="KRM17752.1"/>
    </source>
</evidence>
<dbReference type="Proteomes" id="UP000051054">
    <property type="component" value="Unassembled WGS sequence"/>
</dbReference>
<organism evidence="1 2">
    <name type="scientific">Ligilactobacillus hayakitensis DSM 18933 = JCM 14209</name>
    <dbReference type="NCBI Taxonomy" id="1423755"/>
    <lineage>
        <taxon>Bacteria</taxon>
        <taxon>Bacillati</taxon>
        <taxon>Bacillota</taxon>
        <taxon>Bacilli</taxon>
        <taxon>Lactobacillales</taxon>
        <taxon>Lactobacillaceae</taxon>
        <taxon>Ligilactobacillus</taxon>
    </lineage>
</organism>
<dbReference type="RefSeq" id="WP_025022808.1">
    <property type="nucleotide sequence ID" value="NZ_AZGD01000102.1"/>
</dbReference>